<gene>
    <name evidence="8" type="primary">cmk</name>
    <name evidence="11" type="ORF">A2W18_09185</name>
</gene>
<evidence type="ECO:0000256" key="2">
    <source>
        <dbReference type="ARBA" id="ARBA00022679"/>
    </source>
</evidence>
<evidence type="ECO:0000256" key="3">
    <source>
        <dbReference type="ARBA" id="ARBA00022741"/>
    </source>
</evidence>
<evidence type="ECO:0000256" key="1">
    <source>
        <dbReference type="ARBA" id="ARBA00009427"/>
    </source>
</evidence>
<dbReference type="Pfam" id="PF02224">
    <property type="entry name" value="Cytidylate_kin"/>
    <property type="match status" value="1"/>
</dbReference>
<evidence type="ECO:0000313" key="11">
    <source>
        <dbReference type="EMBL" id="OGI65754.1"/>
    </source>
</evidence>
<protein>
    <recommendedName>
        <fullName evidence="8">Cytidylate kinase</fullName>
        <shortName evidence="8">CK</shortName>
        <ecNumber evidence="8">2.7.4.25</ecNumber>
    </recommendedName>
    <alternativeName>
        <fullName evidence="8">Cytidine monophosphate kinase</fullName>
        <shortName evidence="8">CMP kinase</shortName>
    </alternativeName>
</protein>
<keyword evidence="2 8" id="KW-0808">Transferase</keyword>
<name>A0A1F6V8C0_9PROT</name>
<dbReference type="EMBL" id="MFSP01000102">
    <property type="protein sequence ID" value="OGI65754.1"/>
    <property type="molecule type" value="Genomic_DNA"/>
</dbReference>
<dbReference type="InterPro" id="IPR011994">
    <property type="entry name" value="Cytidylate_kinase_dom"/>
</dbReference>
<dbReference type="EC" id="2.7.4.25" evidence="8"/>
<evidence type="ECO:0000256" key="4">
    <source>
        <dbReference type="ARBA" id="ARBA00022777"/>
    </source>
</evidence>
<evidence type="ECO:0000259" key="10">
    <source>
        <dbReference type="Pfam" id="PF02224"/>
    </source>
</evidence>
<dbReference type="SUPFAM" id="SSF52540">
    <property type="entry name" value="P-loop containing nucleoside triphosphate hydrolases"/>
    <property type="match status" value="1"/>
</dbReference>
<dbReference type="InterPro" id="IPR027417">
    <property type="entry name" value="P-loop_NTPase"/>
</dbReference>
<accession>A0A1F6V8C0</accession>
<evidence type="ECO:0000256" key="5">
    <source>
        <dbReference type="ARBA" id="ARBA00022840"/>
    </source>
</evidence>
<dbReference type="GO" id="GO:0036431">
    <property type="term" value="F:dCMP kinase activity"/>
    <property type="evidence" value="ECO:0007669"/>
    <property type="project" value="InterPro"/>
</dbReference>
<keyword evidence="8" id="KW-0963">Cytoplasm</keyword>
<organism evidence="11 12">
    <name type="scientific">Candidatus Muproteobacteria bacterium RBG_16_60_9</name>
    <dbReference type="NCBI Taxonomy" id="1817755"/>
    <lineage>
        <taxon>Bacteria</taxon>
        <taxon>Pseudomonadati</taxon>
        <taxon>Pseudomonadota</taxon>
        <taxon>Candidatus Muproteobacteria</taxon>
    </lineage>
</organism>
<sequence length="242" mass="25576">MSGRKDSTNSVDRAPVVAIDGPSGSGKGTIGELLAGRLGWNYLDSGALYRAVGVAARRAGVSLADGAALAQLAGSVDIRFVPKPNSTATVQLDGAEIGDELRTETAGESASRVAAVPAVRLALLQKQHELRRPPGLVADGRDMGTTVFPDALLKVFLTATPEVRAERRYKQLKQKGSDVNLPRLLQDIRERDARDAARAVSPLQPAADAHLLDTSDLRISEVVDRIESLLRQRGVAGVCAGI</sequence>
<dbReference type="CDD" id="cd02020">
    <property type="entry name" value="CMPK"/>
    <property type="match status" value="1"/>
</dbReference>
<keyword evidence="3 8" id="KW-0547">Nucleotide-binding</keyword>
<feature type="region of interest" description="Disordered" evidence="9">
    <location>
        <begin position="1"/>
        <end position="21"/>
    </location>
</feature>
<comment type="catalytic activity">
    <reaction evidence="7 8">
        <text>CMP + ATP = CDP + ADP</text>
        <dbReference type="Rhea" id="RHEA:11600"/>
        <dbReference type="ChEBI" id="CHEBI:30616"/>
        <dbReference type="ChEBI" id="CHEBI:58069"/>
        <dbReference type="ChEBI" id="CHEBI:60377"/>
        <dbReference type="ChEBI" id="CHEBI:456216"/>
        <dbReference type="EC" id="2.7.4.25"/>
    </reaction>
</comment>
<feature type="binding site" evidence="8">
    <location>
        <begin position="21"/>
        <end position="29"/>
    </location>
    <ligand>
        <name>ATP</name>
        <dbReference type="ChEBI" id="CHEBI:30616"/>
    </ligand>
</feature>
<dbReference type="NCBIfam" id="TIGR00017">
    <property type="entry name" value="cmk"/>
    <property type="match status" value="1"/>
</dbReference>
<evidence type="ECO:0000256" key="9">
    <source>
        <dbReference type="SAM" id="MobiDB-lite"/>
    </source>
</evidence>
<dbReference type="Gene3D" id="3.40.50.300">
    <property type="entry name" value="P-loop containing nucleotide triphosphate hydrolases"/>
    <property type="match status" value="1"/>
</dbReference>
<comment type="catalytic activity">
    <reaction evidence="6 8">
        <text>dCMP + ATP = dCDP + ADP</text>
        <dbReference type="Rhea" id="RHEA:25094"/>
        <dbReference type="ChEBI" id="CHEBI:30616"/>
        <dbReference type="ChEBI" id="CHEBI:57566"/>
        <dbReference type="ChEBI" id="CHEBI:58593"/>
        <dbReference type="ChEBI" id="CHEBI:456216"/>
        <dbReference type="EC" id="2.7.4.25"/>
    </reaction>
</comment>
<evidence type="ECO:0000313" key="12">
    <source>
        <dbReference type="Proteomes" id="UP000179076"/>
    </source>
</evidence>
<comment type="similarity">
    <text evidence="1 8">Belongs to the cytidylate kinase family. Type 1 subfamily.</text>
</comment>
<feature type="domain" description="Cytidylate kinase" evidence="10">
    <location>
        <begin position="17"/>
        <end position="230"/>
    </location>
</feature>
<evidence type="ECO:0000256" key="7">
    <source>
        <dbReference type="ARBA" id="ARBA00048478"/>
    </source>
</evidence>
<evidence type="ECO:0000256" key="6">
    <source>
        <dbReference type="ARBA" id="ARBA00047615"/>
    </source>
</evidence>
<keyword evidence="4 8" id="KW-0418">Kinase</keyword>
<comment type="subcellular location">
    <subcellularLocation>
        <location evidence="8">Cytoplasm</location>
    </subcellularLocation>
</comment>
<dbReference type="GO" id="GO:0005737">
    <property type="term" value="C:cytoplasm"/>
    <property type="evidence" value="ECO:0007669"/>
    <property type="project" value="UniProtKB-SubCell"/>
</dbReference>
<evidence type="ECO:0000256" key="8">
    <source>
        <dbReference type="HAMAP-Rule" id="MF_00238"/>
    </source>
</evidence>
<dbReference type="Proteomes" id="UP000179076">
    <property type="component" value="Unassembled WGS sequence"/>
</dbReference>
<keyword evidence="5 8" id="KW-0067">ATP-binding</keyword>
<dbReference type="AlphaFoldDB" id="A0A1F6V8C0"/>
<comment type="caution">
    <text evidence="11">The sequence shown here is derived from an EMBL/GenBank/DDBJ whole genome shotgun (WGS) entry which is preliminary data.</text>
</comment>
<dbReference type="GO" id="GO:0006220">
    <property type="term" value="P:pyrimidine nucleotide metabolic process"/>
    <property type="evidence" value="ECO:0007669"/>
    <property type="project" value="UniProtKB-UniRule"/>
</dbReference>
<proteinExistence type="inferred from homology"/>
<reference evidence="11 12" key="1">
    <citation type="journal article" date="2016" name="Nat. Commun.">
        <title>Thousands of microbial genomes shed light on interconnected biogeochemical processes in an aquifer system.</title>
        <authorList>
            <person name="Anantharaman K."/>
            <person name="Brown C.T."/>
            <person name="Hug L.A."/>
            <person name="Sharon I."/>
            <person name="Castelle C.J."/>
            <person name="Probst A.J."/>
            <person name="Thomas B.C."/>
            <person name="Singh A."/>
            <person name="Wilkins M.J."/>
            <person name="Karaoz U."/>
            <person name="Brodie E.L."/>
            <person name="Williams K.H."/>
            <person name="Hubbard S.S."/>
            <person name="Banfield J.F."/>
        </authorList>
    </citation>
    <scope>NUCLEOTIDE SEQUENCE [LARGE SCALE GENOMIC DNA]</scope>
</reference>
<dbReference type="InterPro" id="IPR003136">
    <property type="entry name" value="Cytidylate_kin"/>
</dbReference>
<dbReference type="GO" id="GO:0036430">
    <property type="term" value="F:CMP kinase activity"/>
    <property type="evidence" value="ECO:0007669"/>
    <property type="project" value="RHEA"/>
</dbReference>
<dbReference type="GO" id="GO:0005524">
    <property type="term" value="F:ATP binding"/>
    <property type="evidence" value="ECO:0007669"/>
    <property type="project" value="UniProtKB-UniRule"/>
</dbReference>
<dbReference type="HAMAP" id="MF_00238">
    <property type="entry name" value="Cytidyl_kinase_type1"/>
    <property type="match status" value="1"/>
</dbReference>